<name>A0A6A6RLP1_9PLEO</name>
<protein>
    <recommendedName>
        <fullName evidence="5">Autophagy protein 16</fullName>
    </recommendedName>
</protein>
<feature type="coiled-coil region" evidence="1">
    <location>
        <begin position="73"/>
        <end position="149"/>
    </location>
</feature>
<dbReference type="Proteomes" id="UP000799753">
    <property type="component" value="Unassembled WGS sequence"/>
</dbReference>
<evidence type="ECO:0000313" key="4">
    <source>
        <dbReference type="Proteomes" id="UP000799753"/>
    </source>
</evidence>
<evidence type="ECO:0000256" key="2">
    <source>
        <dbReference type="SAM" id="MobiDB-lite"/>
    </source>
</evidence>
<feature type="region of interest" description="Disordered" evidence="2">
    <location>
        <begin position="35"/>
        <end position="72"/>
    </location>
</feature>
<organism evidence="3 4">
    <name type="scientific">Massarina eburnea CBS 473.64</name>
    <dbReference type="NCBI Taxonomy" id="1395130"/>
    <lineage>
        <taxon>Eukaryota</taxon>
        <taxon>Fungi</taxon>
        <taxon>Dikarya</taxon>
        <taxon>Ascomycota</taxon>
        <taxon>Pezizomycotina</taxon>
        <taxon>Dothideomycetes</taxon>
        <taxon>Pleosporomycetidae</taxon>
        <taxon>Pleosporales</taxon>
        <taxon>Massarineae</taxon>
        <taxon>Massarinaceae</taxon>
        <taxon>Massarina</taxon>
    </lineage>
</organism>
<evidence type="ECO:0000256" key="1">
    <source>
        <dbReference type="SAM" id="Coils"/>
    </source>
</evidence>
<evidence type="ECO:0008006" key="5">
    <source>
        <dbReference type="Google" id="ProtNLM"/>
    </source>
</evidence>
<dbReference type="AlphaFoldDB" id="A0A6A6RLP1"/>
<gene>
    <name evidence="3" type="ORF">P280DRAFT_533647</name>
</gene>
<keyword evidence="1" id="KW-0175">Coiled coil</keyword>
<sequence length="193" mass="22068">MAGLYSSLLSDSPGDNWGLFYTALEKYRMNELNRQPHVSRTSLDRKRTRSSSNKDVSNGTNSGSAVEPPAKKLRTIANEVDRMTIEIAALKKEVKEKTKEYDELIVYNTTLKEDKVMVLKRLKNKNAAMEKDKARIKYLEHKNAEMQKDKASIKYLEDTNIYLEGNNSDLKRKLGEAEKVWKGLMGLGEVFKC</sequence>
<feature type="compositionally biased region" description="Polar residues" evidence="2">
    <location>
        <begin position="50"/>
        <end position="64"/>
    </location>
</feature>
<dbReference type="EMBL" id="MU006798">
    <property type="protein sequence ID" value="KAF2636529.1"/>
    <property type="molecule type" value="Genomic_DNA"/>
</dbReference>
<accession>A0A6A6RLP1</accession>
<keyword evidence="4" id="KW-1185">Reference proteome</keyword>
<evidence type="ECO:0000313" key="3">
    <source>
        <dbReference type="EMBL" id="KAF2636529.1"/>
    </source>
</evidence>
<proteinExistence type="predicted"/>
<reference evidence="3" key="1">
    <citation type="journal article" date="2020" name="Stud. Mycol.">
        <title>101 Dothideomycetes genomes: a test case for predicting lifestyles and emergence of pathogens.</title>
        <authorList>
            <person name="Haridas S."/>
            <person name="Albert R."/>
            <person name="Binder M."/>
            <person name="Bloem J."/>
            <person name="Labutti K."/>
            <person name="Salamov A."/>
            <person name="Andreopoulos B."/>
            <person name="Baker S."/>
            <person name="Barry K."/>
            <person name="Bills G."/>
            <person name="Bluhm B."/>
            <person name="Cannon C."/>
            <person name="Castanera R."/>
            <person name="Culley D."/>
            <person name="Daum C."/>
            <person name="Ezra D."/>
            <person name="Gonzalez J."/>
            <person name="Henrissat B."/>
            <person name="Kuo A."/>
            <person name="Liang C."/>
            <person name="Lipzen A."/>
            <person name="Lutzoni F."/>
            <person name="Magnuson J."/>
            <person name="Mondo S."/>
            <person name="Nolan M."/>
            <person name="Ohm R."/>
            <person name="Pangilinan J."/>
            <person name="Park H.-J."/>
            <person name="Ramirez L."/>
            <person name="Alfaro M."/>
            <person name="Sun H."/>
            <person name="Tritt A."/>
            <person name="Yoshinaga Y."/>
            <person name="Zwiers L.-H."/>
            <person name="Turgeon B."/>
            <person name="Goodwin S."/>
            <person name="Spatafora J."/>
            <person name="Crous P."/>
            <person name="Grigoriev I."/>
        </authorList>
    </citation>
    <scope>NUCLEOTIDE SEQUENCE</scope>
    <source>
        <strain evidence="3">CBS 473.64</strain>
    </source>
</reference>